<dbReference type="GO" id="GO:0000976">
    <property type="term" value="F:transcription cis-regulatory region binding"/>
    <property type="evidence" value="ECO:0007669"/>
    <property type="project" value="TreeGrafter"/>
</dbReference>
<evidence type="ECO:0000256" key="4">
    <source>
        <dbReference type="ARBA" id="ARBA00023163"/>
    </source>
</evidence>
<evidence type="ECO:0000256" key="2">
    <source>
        <dbReference type="ARBA" id="ARBA00023015"/>
    </source>
</evidence>
<dbReference type="Proteomes" id="UP001174694">
    <property type="component" value="Unassembled WGS sequence"/>
</dbReference>
<sequence>MDNSSRSPDALREAGEDGRNLKVAACLTCRRSKVKCERSPEGDRCRRCSQLGSECVRPAFNVGRRKGVKNKRKGLEKALYQVEEALRRAATTTPLSVDAGKAILDLKALLGSGIDVSMPEHPGSRPRQRRMTMESRMTMDSELQDSSSSEDGGEGDSTTQPDGFAPIVTHRENTEERLAVDDAENPLQLLARASNLHLSPQASSEQSPGTAVSAHPPATLGEQDEEMADVQAYFAYSKFNLDVGPEVDPITLGLVSEEESETLFSFFHQNLAHTRWGLDPVLYTAPFTRSRSAFLFTSIMAASALFMPNAGALSKRLSIHAKTLAQRVLAKRHRSVEIVLAFMINVPWMFPGEHSTDDDTSWYVAMATTIAIDLMLHKVLLPYDGFGDGNSSNLARADCIDPNGTLPLGGFKDVDPTSELGRRLLRRRERTWLALFVLERGMCLARGRTYTIPITHLIRHCDRWHLSDIADKMDGHLVSMAVLRRDLDDLFEKIRSLCDGSVESLTDGSLIAQSIQGMIEKFFDQWLIEWGSAIGIGPQHRLPPYVEILVTHTRLSIYSTVVNHPTAPAEVRQFFRTAGLSSALNVMRAAIQGEAQLSSMPNNTAIMISFAACFALRLSSQVVSGNSNLAPSVRALIEETADVLERIGGVTRHRNGMSTLYGKYLRILVRKAESAVTTGTTSAAGNDLSAAAVAGINGAAATARSSVLADGLPSFHLGAAALGGFGPADPMVSQPGYMSPTAWPEPFQFSAMSDDQIVEALNRAGNEFDGGFGSMHWEDAGSLDWMNWSNLPDFGF</sequence>
<feature type="region of interest" description="Disordered" evidence="6">
    <location>
        <begin position="198"/>
        <end position="217"/>
    </location>
</feature>
<protein>
    <submittedName>
        <fullName evidence="8">Protein priB</fullName>
    </submittedName>
</protein>
<dbReference type="InterPro" id="IPR001138">
    <property type="entry name" value="Zn2Cys6_DnaBD"/>
</dbReference>
<keyword evidence="9" id="KW-1185">Reference proteome</keyword>
<dbReference type="SMART" id="SM00066">
    <property type="entry name" value="GAL4"/>
    <property type="match status" value="1"/>
</dbReference>
<evidence type="ECO:0000256" key="1">
    <source>
        <dbReference type="ARBA" id="ARBA00004123"/>
    </source>
</evidence>
<keyword evidence="5" id="KW-0539">Nucleus</keyword>
<feature type="region of interest" description="Disordered" evidence="6">
    <location>
        <begin position="137"/>
        <end position="166"/>
    </location>
</feature>
<dbReference type="InterPro" id="IPR036864">
    <property type="entry name" value="Zn2-C6_fun-type_DNA-bd_sf"/>
</dbReference>
<dbReference type="CDD" id="cd12148">
    <property type="entry name" value="fungal_TF_MHR"/>
    <property type="match status" value="1"/>
</dbReference>
<keyword evidence="4" id="KW-0804">Transcription</keyword>
<evidence type="ECO:0000256" key="6">
    <source>
        <dbReference type="SAM" id="MobiDB-lite"/>
    </source>
</evidence>
<reference evidence="8" key="1">
    <citation type="submission" date="2022-07" db="EMBL/GenBank/DDBJ databases">
        <title>Fungi with potential for degradation of polypropylene.</title>
        <authorList>
            <person name="Gostincar C."/>
        </authorList>
    </citation>
    <scope>NUCLEOTIDE SEQUENCE</scope>
    <source>
        <strain evidence="8">EXF-13308</strain>
    </source>
</reference>
<dbReference type="Gene3D" id="4.10.240.10">
    <property type="entry name" value="Zn(2)-C6 fungal-type DNA-binding domain"/>
    <property type="match status" value="1"/>
</dbReference>
<dbReference type="CDD" id="cd00067">
    <property type="entry name" value="GAL4"/>
    <property type="match status" value="1"/>
</dbReference>
<comment type="subcellular location">
    <subcellularLocation>
        <location evidence="1">Nucleus</location>
    </subcellularLocation>
</comment>
<evidence type="ECO:0000313" key="9">
    <source>
        <dbReference type="Proteomes" id="UP001174694"/>
    </source>
</evidence>
<dbReference type="Pfam" id="PF00172">
    <property type="entry name" value="Zn_clus"/>
    <property type="match status" value="1"/>
</dbReference>
<dbReference type="GO" id="GO:0008270">
    <property type="term" value="F:zinc ion binding"/>
    <property type="evidence" value="ECO:0007669"/>
    <property type="project" value="InterPro"/>
</dbReference>
<name>A0AA38VQZ8_9PEZI</name>
<comment type="caution">
    <text evidence="8">The sequence shown here is derived from an EMBL/GenBank/DDBJ whole genome shotgun (WGS) entry which is preliminary data.</text>
</comment>
<dbReference type="EMBL" id="JANBVO010000014">
    <property type="protein sequence ID" value="KAJ9145377.1"/>
    <property type="molecule type" value="Genomic_DNA"/>
</dbReference>
<keyword evidence="2" id="KW-0805">Transcription regulation</keyword>
<evidence type="ECO:0000256" key="3">
    <source>
        <dbReference type="ARBA" id="ARBA00023125"/>
    </source>
</evidence>
<evidence type="ECO:0000259" key="7">
    <source>
        <dbReference type="PROSITE" id="PS50048"/>
    </source>
</evidence>
<organism evidence="8 9">
    <name type="scientific">Pleurostoma richardsiae</name>
    <dbReference type="NCBI Taxonomy" id="41990"/>
    <lineage>
        <taxon>Eukaryota</taxon>
        <taxon>Fungi</taxon>
        <taxon>Dikarya</taxon>
        <taxon>Ascomycota</taxon>
        <taxon>Pezizomycotina</taxon>
        <taxon>Sordariomycetes</taxon>
        <taxon>Sordariomycetidae</taxon>
        <taxon>Calosphaeriales</taxon>
        <taxon>Pleurostomataceae</taxon>
        <taxon>Pleurostoma</taxon>
    </lineage>
</organism>
<feature type="domain" description="Zn(2)-C6 fungal-type" evidence="7">
    <location>
        <begin position="25"/>
        <end position="57"/>
    </location>
</feature>
<dbReference type="InterPro" id="IPR051089">
    <property type="entry name" value="prtT"/>
</dbReference>
<feature type="compositionally biased region" description="Polar residues" evidence="6">
    <location>
        <begin position="198"/>
        <end position="210"/>
    </location>
</feature>
<dbReference type="PROSITE" id="PS00463">
    <property type="entry name" value="ZN2_CY6_FUNGAL_1"/>
    <property type="match status" value="1"/>
</dbReference>
<proteinExistence type="predicted"/>
<dbReference type="PANTHER" id="PTHR31845">
    <property type="entry name" value="FINGER DOMAIN PROTEIN, PUTATIVE-RELATED"/>
    <property type="match status" value="1"/>
</dbReference>
<dbReference type="SUPFAM" id="SSF57701">
    <property type="entry name" value="Zn2/Cys6 DNA-binding domain"/>
    <property type="match status" value="1"/>
</dbReference>
<dbReference type="PANTHER" id="PTHR31845:SF17">
    <property type="entry name" value="ZN(II)2CYS6 TRANSCRIPTION FACTOR (EUROFUNG)"/>
    <property type="match status" value="1"/>
</dbReference>
<dbReference type="GO" id="GO:0005634">
    <property type="term" value="C:nucleus"/>
    <property type="evidence" value="ECO:0007669"/>
    <property type="project" value="UniProtKB-SubCell"/>
</dbReference>
<evidence type="ECO:0000256" key="5">
    <source>
        <dbReference type="ARBA" id="ARBA00023242"/>
    </source>
</evidence>
<evidence type="ECO:0000313" key="8">
    <source>
        <dbReference type="EMBL" id="KAJ9145377.1"/>
    </source>
</evidence>
<feature type="compositionally biased region" description="Low complexity" evidence="6">
    <location>
        <begin position="140"/>
        <end position="150"/>
    </location>
</feature>
<keyword evidence="3" id="KW-0238">DNA-binding</keyword>
<accession>A0AA38VQZ8</accession>
<dbReference type="GO" id="GO:0000981">
    <property type="term" value="F:DNA-binding transcription factor activity, RNA polymerase II-specific"/>
    <property type="evidence" value="ECO:0007669"/>
    <property type="project" value="InterPro"/>
</dbReference>
<gene>
    <name evidence="8" type="ORF">NKR23_g5303</name>
</gene>
<dbReference type="PROSITE" id="PS50048">
    <property type="entry name" value="ZN2_CY6_FUNGAL_2"/>
    <property type="match status" value="1"/>
</dbReference>
<dbReference type="AlphaFoldDB" id="A0AA38VQZ8"/>